<proteinExistence type="inferred from homology"/>
<gene>
    <name evidence="4" type="ORF">IBL28_19050</name>
</gene>
<evidence type="ECO:0000259" key="3">
    <source>
        <dbReference type="Pfam" id="PF07715"/>
    </source>
</evidence>
<organism evidence="4 5">
    <name type="scientific">Sinomicrobium weinanense</name>
    <dbReference type="NCBI Taxonomy" id="2842200"/>
    <lineage>
        <taxon>Bacteria</taxon>
        <taxon>Pseudomonadati</taxon>
        <taxon>Bacteroidota</taxon>
        <taxon>Flavobacteriia</taxon>
        <taxon>Flavobacteriales</taxon>
        <taxon>Flavobacteriaceae</taxon>
        <taxon>Sinomicrobium</taxon>
    </lineage>
</organism>
<keyword evidence="2" id="KW-0998">Cell outer membrane</keyword>
<dbReference type="GO" id="GO:0004180">
    <property type="term" value="F:carboxypeptidase activity"/>
    <property type="evidence" value="ECO:0007669"/>
    <property type="project" value="UniProtKB-KW"/>
</dbReference>
<dbReference type="GO" id="GO:0015344">
    <property type="term" value="F:siderophore uptake transmembrane transporter activity"/>
    <property type="evidence" value="ECO:0007669"/>
    <property type="project" value="TreeGrafter"/>
</dbReference>
<keyword evidence="4" id="KW-0378">Hydrolase</keyword>
<protein>
    <submittedName>
        <fullName evidence="4">Carboxypeptidase-like regulatory domain-containing protein</fullName>
    </submittedName>
</protein>
<dbReference type="InterPro" id="IPR008969">
    <property type="entry name" value="CarboxyPept-like_regulatory"/>
</dbReference>
<dbReference type="Pfam" id="PF13715">
    <property type="entry name" value="CarbopepD_reg_2"/>
    <property type="match status" value="1"/>
</dbReference>
<dbReference type="Proteomes" id="UP000653730">
    <property type="component" value="Unassembled WGS sequence"/>
</dbReference>
<keyword evidence="2" id="KW-0472">Membrane</keyword>
<dbReference type="Gene3D" id="2.60.40.1120">
    <property type="entry name" value="Carboxypeptidase-like, regulatory domain"/>
    <property type="match status" value="1"/>
</dbReference>
<dbReference type="Gene3D" id="2.170.130.10">
    <property type="entry name" value="TonB-dependent receptor, plug domain"/>
    <property type="match status" value="1"/>
</dbReference>
<dbReference type="EMBL" id="JACVDC010000088">
    <property type="protein sequence ID" value="MBC9798076.1"/>
    <property type="molecule type" value="Genomic_DNA"/>
</dbReference>
<comment type="subcellular location">
    <subcellularLocation>
        <location evidence="2">Cell outer membrane</location>
        <topology evidence="2">Multi-pass membrane protein</topology>
    </subcellularLocation>
</comment>
<name>A0A926JVE1_9FLAO</name>
<dbReference type="InterPro" id="IPR037066">
    <property type="entry name" value="Plug_dom_sf"/>
</dbReference>
<dbReference type="PANTHER" id="PTHR30069">
    <property type="entry name" value="TONB-DEPENDENT OUTER MEMBRANE RECEPTOR"/>
    <property type="match status" value="1"/>
</dbReference>
<dbReference type="AlphaFoldDB" id="A0A926JVE1"/>
<dbReference type="GO" id="GO:0044718">
    <property type="term" value="P:siderophore transmembrane transport"/>
    <property type="evidence" value="ECO:0007669"/>
    <property type="project" value="TreeGrafter"/>
</dbReference>
<sequence length="282" mass="30663">MAQEGNIPDNVRVRLKPGSLRSVLEQVQQQTSYSFAYNNEEIDRVSDAGIKQGEYSLADLLKTLKQKYQLNFKNRNGVIYVKRKKSGTLRSIKGRVLDESGGPLPQANVLEKGTSNGVVTDMNGNFNIRISAEDAVLAVSYLGYLSREIRPGNKTAINVDLEPDAALLDEVVVTDRRNIAEIKKPQMSVNRLSAEQIRKIPAVLGETDPLKSLLQLPGVTNAGEASSGFNVRGGAADQNLILLDGSPIFSDSHLFGFFSVFNADAISDMELYKGGIPSTFGG</sequence>
<keyword evidence="4" id="KW-0645">Protease</keyword>
<comment type="similarity">
    <text evidence="2">Belongs to the TonB-dependent receptor family.</text>
</comment>
<dbReference type="SUPFAM" id="SSF56935">
    <property type="entry name" value="Porins"/>
    <property type="match status" value="1"/>
</dbReference>
<dbReference type="InterPro" id="IPR012910">
    <property type="entry name" value="Plug_dom"/>
</dbReference>
<keyword evidence="1" id="KW-0732">Signal</keyword>
<keyword evidence="2" id="KW-1134">Transmembrane beta strand</keyword>
<dbReference type="InterPro" id="IPR039426">
    <property type="entry name" value="TonB-dep_rcpt-like"/>
</dbReference>
<accession>A0A926JVE1</accession>
<comment type="caution">
    <text evidence="4">The sequence shown here is derived from an EMBL/GenBank/DDBJ whole genome shotgun (WGS) entry which is preliminary data.</text>
</comment>
<evidence type="ECO:0000256" key="2">
    <source>
        <dbReference type="PROSITE-ProRule" id="PRU01360"/>
    </source>
</evidence>
<dbReference type="Pfam" id="PF07715">
    <property type="entry name" value="Plug"/>
    <property type="match status" value="1"/>
</dbReference>
<keyword evidence="4" id="KW-0121">Carboxypeptidase</keyword>
<keyword evidence="2" id="KW-0812">Transmembrane</keyword>
<dbReference type="PROSITE" id="PS52016">
    <property type="entry name" value="TONB_DEPENDENT_REC_3"/>
    <property type="match status" value="1"/>
</dbReference>
<feature type="domain" description="TonB-dependent receptor plug" evidence="3">
    <location>
        <begin position="186"/>
        <end position="281"/>
    </location>
</feature>
<dbReference type="GO" id="GO:0009279">
    <property type="term" value="C:cell outer membrane"/>
    <property type="evidence" value="ECO:0007669"/>
    <property type="project" value="UniProtKB-SubCell"/>
</dbReference>
<reference evidence="4 5" key="1">
    <citation type="submission" date="2020-09" db="EMBL/GenBank/DDBJ databases">
        <title>Sinomicrobium weinanense sp. nov., a halophilic bacteria isolated from saline-alkali soil.</title>
        <authorList>
            <person name="Wu P."/>
            <person name="Ren H."/>
            <person name="Mei Y."/>
            <person name="Liang Y."/>
            <person name="Chen Z."/>
        </authorList>
    </citation>
    <scope>NUCLEOTIDE SEQUENCE [LARGE SCALE GENOMIC DNA]</scope>
    <source>
        <strain evidence="4 5">FJxs</strain>
    </source>
</reference>
<keyword evidence="2" id="KW-0813">Transport</keyword>
<evidence type="ECO:0000256" key="1">
    <source>
        <dbReference type="ARBA" id="ARBA00022729"/>
    </source>
</evidence>
<evidence type="ECO:0000313" key="5">
    <source>
        <dbReference type="Proteomes" id="UP000653730"/>
    </source>
</evidence>
<feature type="non-terminal residue" evidence="4">
    <location>
        <position position="282"/>
    </location>
</feature>
<evidence type="ECO:0000313" key="4">
    <source>
        <dbReference type="EMBL" id="MBC9798076.1"/>
    </source>
</evidence>
<keyword evidence="5" id="KW-1185">Reference proteome</keyword>
<dbReference type="PANTHER" id="PTHR30069:SF29">
    <property type="entry name" value="HEMOGLOBIN AND HEMOGLOBIN-HAPTOGLOBIN-BINDING PROTEIN 1-RELATED"/>
    <property type="match status" value="1"/>
</dbReference>
<dbReference type="SUPFAM" id="SSF49464">
    <property type="entry name" value="Carboxypeptidase regulatory domain-like"/>
    <property type="match status" value="1"/>
</dbReference>